<dbReference type="AlphaFoldDB" id="A0A7X9FTA0"/>
<reference evidence="1 2" key="1">
    <citation type="journal article" date="2020" name="Biotechnol. Biofuels">
        <title>New insights from the biogas microbiome by comprehensive genome-resolved metagenomics of nearly 1600 species originating from multiple anaerobic digesters.</title>
        <authorList>
            <person name="Campanaro S."/>
            <person name="Treu L."/>
            <person name="Rodriguez-R L.M."/>
            <person name="Kovalovszki A."/>
            <person name="Ziels R.M."/>
            <person name="Maus I."/>
            <person name="Zhu X."/>
            <person name="Kougias P.G."/>
            <person name="Basile A."/>
            <person name="Luo G."/>
            <person name="Schluter A."/>
            <person name="Konstantinidis K.T."/>
            <person name="Angelidaki I."/>
        </authorList>
    </citation>
    <scope>NUCLEOTIDE SEQUENCE [LARGE SCALE GENOMIC DNA]</scope>
    <source>
        <strain evidence="1">AS27yjCOA_65</strain>
    </source>
</reference>
<dbReference type="SUPFAM" id="SSF103088">
    <property type="entry name" value="OmpA-like"/>
    <property type="match status" value="1"/>
</dbReference>
<dbReference type="InterPro" id="IPR036737">
    <property type="entry name" value="OmpA-like_sf"/>
</dbReference>
<proteinExistence type="predicted"/>
<dbReference type="Gene3D" id="3.30.1330.60">
    <property type="entry name" value="OmpA-like domain"/>
    <property type="match status" value="1"/>
</dbReference>
<gene>
    <name evidence="1" type="ORF">GYA55_10000</name>
</gene>
<evidence type="ECO:0000313" key="1">
    <source>
        <dbReference type="EMBL" id="NMC63483.1"/>
    </source>
</evidence>
<name>A0A7X9FTA0_9DELT</name>
<dbReference type="Proteomes" id="UP000524246">
    <property type="component" value="Unassembled WGS sequence"/>
</dbReference>
<evidence type="ECO:0008006" key="3">
    <source>
        <dbReference type="Google" id="ProtNLM"/>
    </source>
</evidence>
<sequence>MLNILLLSLVSACAVPTEGPDKQFAGTLEGAASSAGAGAVYGFQVGAGSGVGAAVGAGVGAVAGTIQGFAQDQLEEDLLKLSAETRVERDRAMAQQIIAENYKRRLELHPTRDIFPADLFFTEDATKLSELGCLILTELARMDKNRLPWSRFAVVSYVRSNDKESVFGRYLAEKRALAIGDFLSQRGFNPRRIVARGVIMDSPILLDPQDAPERYNQAIEFIPLDR</sequence>
<comment type="caution">
    <text evidence="1">The sequence shown here is derived from an EMBL/GenBank/DDBJ whole genome shotgun (WGS) entry which is preliminary data.</text>
</comment>
<organism evidence="1 2">
    <name type="scientific">SAR324 cluster bacterium</name>
    <dbReference type="NCBI Taxonomy" id="2024889"/>
    <lineage>
        <taxon>Bacteria</taxon>
        <taxon>Deltaproteobacteria</taxon>
        <taxon>SAR324 cluster</taxon>
    </lineage>
</organism>
<evidence type="ECO:0000313" key="2">
    <source>
        <dbReference type="Proteomes" id="UP000524246"/>
    </source>
</evidence>
<protein>
    <recommendedName>
        <fullName evidence="3">OmpA-like domain-containing protein</fullName>
    </recommendedName>
</protein>
<dbReference type="EMBL" id="JAAZON010000451">
    <property type="protein sequence ID" value="NMC63483.1"/>
    <property type="molecule type" value="Genomic_DNA"/>
</dbReference>
<accession>A0A7X9FTA0</accession>